<organism evidence="1 2">
    <name type="scientific">Adineta steineri</name>
    <dbReference type="NCBI Taxonomy" id="433720"/>
    <lineage>
        <taxon>Eukaryota</taxon>
        <taxon>Metazoa</taxon>
        <taxon>Spiralia</taxon>
        <taxon>Gnathifera</taxon>
        <taxon>Rotifera</taxon>
        <taxon>Eurotatoria</taxon>
        <taxon>Bdelloidea</taxon>
        <taxon>Adinetida</taxon>
        <taxon>Adinetidae</taxon>
        <taxon>Adineta</taxon>
    </lineage>
</organism>
<proteinExistence type="predicted"/>
<reference evidence="1" key="1">
    <citation type="submission" date="2021-02" db="EMBL/GenBank/DDBJ databases">
        <authorList>
            <person name="Nowell W R."/>
        </authorList>
    </citation>
    <scope>NUCLEOTIDE SEQUENCE</scope>
</reference>
<sequence length="120" mass="14270">MHNQFITWSISTDLLIDSEPGLTKAIKHQFPNSQHKGCYFHYNQSIYKKIQSRGLSSQYDNGEEVRSYARKLMAFPLLPLEKMNLASEYLFENHPPYPEPFFDYFQSFWKESVPLELWNV</sequence>
<name>A0A818Z4T8_9BILA</name>
<dbReference type="Proteomes" id="UP000663868">
    <property type="component" value="Unassembled WGS sequence"/>
</dbReference>
<evidence type="ECO:0000313" key="2">
    <source>
        <dbReference type="Proteomes" id="UP000663868"/>
    </source>
</evidence>
<protein>
    <recommendedName>
        <fullName evidence="3">MULE transposase domain-containing protein</fullName>
    </recommendedName>
</protein>
<accession>A0A818Z4T8</accession>
<gene>
    <name evidence="1" type="ORF">KXQ929_LOCUS15010</name>
</gene>
<dbReference type="EMBL" id="CAJOBB010000851">
    <property type="protein sequence ID" value="CAF3764697.1"/>
    <property type="molecule type" value="Genomic_DNA"/>
</dbReference>
<comment type="caution">
    <text evidence="1">The sequence shown here is derived from an EMBL/GenBank/DDBJ whole genome shotgun (WGS) entry which is preliminary data.</text>
</comment>
<evidence type="ECO:0008006" key="3">
    <source>
        <dbReference type="Google" id="ProtNLM"/>
    </source>
</evidence>
<dbReference type="AlphaFoldDB" id="A0A818Z4T8"/>
<evidence type="ECO:0000313" key="1">
    <source>
        <dbReference type="EMBL" id="CAF3764697.1"/>
    </source>
</evidence>